<comment type="caution">
    <text evidence="2">The sequence shown here is derived from an EMBL/GenBank/DDBJ whole genome shotgun (WGS) entry which is preliminary data.</text>
</comment>
<feature type="compositionally biased region" description="Polar residues" evidence="1">
    <location>
        <begin position="61"/>
        <end position="74"/>
    </location>
</feature>
<organism evidence="2 3">
    <name type="scientific">Parelaphostrongylus tenuis</name>
    <name type="common">Meningeal worm</name>
    <dbReference type="NCBI Taxonomy" id="148309"/>
    <lineage>
        <taxon>Eukaryota</taxon>
        <taxon>Metazoa</taxon>
        <taxon>Ecdysozoa</taxon>
        <taxon>Nematoda</taxon>
        <taxon>Chromadorea</taxon>
        <taxon>Rhabditida</taxon>
        <taxon>Rhabditina</taxon>
        <taxon>Rhabditomorpha</taxon>
        <taxon>Strongyloidea</taxon>
        <taxon>Metastrongylidae</taxon>
        <taxon>Parelaphostrongylus</taxon>
    </lineage>
</organism>
<evidence type="ECO:0000256" key="1">
    <source>
        <dbReference type="SAM" id="MobiDB-lite"/>
    </source>
</evidence>
<dbReference type="EMBL" id="JAHQIW010007355">
    <property type="protein sequence ID" value="KAJ1373852.1"/>
    <property type="molecule type" value="Genomic_DNA"/>
</dbReference>
<dbReference type="AlphaFoldDB" id="A0AAD5WKK6"/>
<proteinExistence type="predicted"/>
<dbReference type="Proteomes" id="UP001196413">
    <property type="component" value="Unassembled WGS sequence"/>
</dbReference>
<accession>A0AAD5WKK6</accession>
<gene>
    <name evidence="2" type="ORF">KIN20_036379</name>
</gene>
<keyword evidence="3" id="KW-1185">Reference proteome</keyword>
<sequence length="82" mass="9860">MNIEKPFLSSDNRQERAAEEDFVNLVKRSEYRRYTGLIRRCTEILSRSDDRRQSKEEPHSMFSQTYKSCLAQHSQRPHLKRS</sequence>
<reference evidence="2" key="1">
    <citation type="submission" date="2021-06" db="EMBL/GenBank/DDBJ databases">
        <title>Parelaphostrongylus tenuis whole genome reference sequence.</title>
        <authorList>
            <person name="Garwood T.J."/>
            <person name="Larsen P.A."/>
            <person name="Fountain-Jones N.M."/>
            <person name="Garbe J.R."/>
            <person name="Macchietto M.G."/>
            <person name="Kania S.A."/>
            <person name="Gerhold R.W."/>
            <person name="Richards J.E."/>
            <person name="Wolf T.M."/>
        </authorList>
    </citation>
    <scope>NUCLEOTIDE SEQUENCE</scope>
    <source>
        <strain evidence="2">MNPRO001-30</strain>
        <tissue evidence="2">Meninges</tissue>
    </source>
</reference>
<evidence type="ECO:0000313" key="3">
    <source>
        <dbReference type="Proteomes" id="UP001196413"/>
    </source>
</evidence>
<evidence type="ECO:0000313" key="2">
    <source>
        <dbReference type="EMBL" id="KAJ1373852.1"/>
    </source>
</evidence>
<name>A0AAD5WKK6_PARTN</name>
<feature type="region of interest" description="Disordered" evidence="1">
    <location>
        <begin position="47"/>
        <end position="82"/>
    </location>
</feature>
<feature type="compositionally biased region" description="Basic and acidic residues" evidence="1">
    <location>
        <begin position="47"/>
        <end position="59"/>
    </location>
</feature>
<protein>
    <submittedName>
        <fullName evidence="2">Uncharacterized protein</fullName>
    </submittedName>
</protein>